<evidence type="ECO:0000256" key="2">
    <source>
        <dbReference type="SAM" id="MobiDB-lite"/>
    </source>
</evidence>
<gene>
    <name evidence="4" type="ORF">SAMN04488073_3113</name>
</gene>
<dbReference type="Proteomes" id="UP000199290">
    <property type="component" value="Unassembled WGS sequence"/>
</dbReference>
<proteinExistence type="predicted"/>
<feature type="domain" description="Toxin VasX N-terminal region" evidence="3">
    <location>
        <begin position="32"/>
        <end position="149"/>
    </location>
</feature>
<dbReference type="AlphaFoldDB" id="A0A1I6HV07"/>
<dbReference type="STRING" id="375760.SAMN04488073_3113"/>
<dbReference type="EMBL" id="FOYV01000003">
    <property type="protein sequence ID" value="SFR58273.1"/>
    <property type="molecule type" value="Genomic_DNA"/>
</dbReference>
<evidence type="ECO:0000256" key="1">
    <source>
        <dbReference type="SAM" id="Coils"/>
    </source>
</evidence>
<feature type="region of interest" description="Disordered" evidence="2">
    <location>
        <begin position="316"/>
        <end position="336"/>
    </location>
</feature>
<feature type="coiled-coil region" evidence="1">
    <location>
        <begin position="639"/>
        <end position="666"/>
    </location>
</feature>
<dbReference type="InterPro" id="IPR046864">
    <property type="entry name" value="VasX_N"/>
</dbReference>
<dbReference type="OrthoDB" id="6339140at2"/>
<evidence type="ECO:0000313" key="4">
    <source>
        <dbReference type="EMBL" id="SFR58273.1"/>
    </source>
</evidence>
<keyword evidence="1" id="KW-0175">Coiled coil</keyword>
<protein>
    <recommendedName>
        <fullName evidence="3">Toxin VasX N-terminal region domain-containing protein</fullName>
    </recommendedName>
</protein>
<dbReference type="RefSeq" id="WP_091992099.1">
    <property type="nucleotide sequence ID" value="NZ_FOYV01000003.1"/>
</dbReference>
<evidence type="ECO:0000259" key="3">
    <source>
        <dbReference type="Pfam" id="PF20249"/>
    </source>
</evidence>
<organism evidence="4 5">
    <name type="scientific">Marinobacter gudaonensis</name>
    <dbReference type="NCBI Taxonomy" id="375760"/>
    <lineage>
        <taxon>Bacteria</taxon>
        <taxon>Pseudomonadati</taxon>
        <taxon>Pseudomonadota</taxon>
        <taxon>Gammaproteobacteria</taxon>
        <taxon>Pseudomonadales</taxon>
        <taxon>Marinobacteraceae</taxon>
        <taxon>Marinobacter</taxon>
    </lineage>
</organism>
<sequence length="1156" mass="128849">MTRIQRPSDERANSDLLCWEQPGTPIDESASCPLLKTVHLLPIRYGRVEVAPEDTDPGYPYSLTSRPLGYRLLRNGYLYVLDANAGELHEYLHENGELTGHNDGKLEYPVSHTLYVAFSELAWTARKKVQVLDDPQEREALLQKVELADASPLNGGKHLLTPEQAKQWVAEFAEDYTPEALEGAHPQENEPYHWENQPYYHKSRFGKLIKQQAIDDVSNCLCLVLRDDVGVMLDLAQHQDDVVGWLESWTEEGNEERDYFLGTLIESMTLVDEQGLGAMMTNSDHPAIVSMRKDLEAMSESDRTDTQAALLEALRQLEDESRPGPNDPSLPAEARSRVEEIRATANRTNAYGILPRMQRAVDEWYVRQAMEGAEPDFVDSHIDGIVALEKDYRKNLKAILEGRGFGHRGVNDLIDREAMDQFMACQRAKLSRWQALLTDITSDRLELVTNNHYHQAAWYFDPTDEAQIEAALDLEYACLKDICRSDESSEGVLEWLEQNPQYSRPLFQTLPKKDRSEDGELAKTYVAVGSAGYAIVTRAAGWVQRIKAAEEGKLPDFSRFTQQIQDKAALLGDTISPAIAEAKGRAVGELYKVIGSQRLPDLDDLFRDLPYFFKRRMLDAIDQGKAEFRFASASELETFRDNLRQMLKLDQQMKQLQNDHEVAKSTHGHRSEAAQGLVAEFKATREEHRELGRLVAAGLSPVEETDTGLKLETADTGRAALTLVPPPLAQQEVARLVGHFRQGLSSAPRVNLMGDGLGVLVFLVQLVNLWNVSSEIGSNSESPGDNQRLYESALATSAAGFLAAQGLMDTAYSARAQALASAWQHTAVTGVHIRMGKLHVGLGIPAYLLGAVSAGISAYKHRENWLEAVRTGNSEAQVGAVLGMVGSGGLAATNAYGFARTLRMAQAVRQASKGLARAEAWATAGQTLSRLFFRLNMAGLVFTVFELGGTWLYNRYNLSERDKWLQTTPWSREPAQIHNGTLDDYAEAFARIGNSITLDEVPVEKDEPARLELNCHGLPAGSLMDPLEGNAPRRVSIAAWRIQPGQREMFSLKPETWVPCTGAILTSLKQPVDGDHLQLTFTPPAHEKTQYGILTRDLRLMVKLETLQEDGGYTASVFMLKVTPDSRYPLTPVQEPPEAKVAWWQLRQPFITMEGF</sequence>
<evidence type="ECO:0000313" key="5">
    <source>
        <dbReference type="Proteomes" id="UP000199290"/>
    </source>
</evidence>
<keyword evidence="5" id="KW-1185">Reference proteome</keyword>
<accession>A0A1I6HV07</accession>
<dbReference type="Pfam" id="PF20249">
    <property type="entry name" value="VasX_N"/>
    <property type="match status" value="1"/>
</dbReference>
<dbReference type="CDD" id="cd20708">
    <property type="entry name" value="MIX_IV"/>
    <property type="match status" value="1"/>
</dbReference>
<reference evidence="5" key="1">
    <citation type="submission" date="2016-10" db="EMBL/GenBank/DDBJ databases">
        <authorList>
            <person name="Varghese N."/>
            <person name="Submissions S."/>
        </authorList>
    </citation>
    <scope>NUCLEOTIDE SEQUENCE [LARGE SCALE GENOMIC DNA]</scope>
    <source>
        <strain evidence="5">CGMCC 1.6294</strain>
    </source>
</reference>
<name>A0A1I6HV07_9GAMM</name>